<evidence type="ECO:0000256" key="6">
    <source>
        <dbReference type="ARBA" id="ARBA00022692"/>
    </source>
</evidence>
<evidence type="ECO:0000256" key="1">
    <source>
        <dbReference type="ARBA" id="ARBA00004651"/>
    </source>
</evidence>
<evidence type="ECO:0000256" key="10">
    <source>
        <dbReference type="ARBA" id="ARBA00039381"/>
    </source>
</evidence>
<keyword evidence="3" id="KW-0813">Transport</keyword>
<comment type="subcellular location">
    <subcellularLocation>
        <location evidence="1">Cell membrane</location>
        <topology evidence="1">Multi-pass membrane protein</topology>
    </subcellularLocation>
</comment>
<dbReference type="Pfam" id="PF02653">
    <property type="entry name" value="BPD_transp_2"/>
    <property type="match status" value="1"/>
</dbReference>
<proteinExistence type="predicted"/>
<evidence type="ECO:0000256" key="11">
    <source>
        <dbReference type="SAM" id="Phobius"/>
    </source>
</evidence>
<feature type="transmembrane region" description="Helical" evidence="11">
    <location>
        <begin position="53"/>
        <end position="76"/>
    </location>
</feature>
<comment type="function">
    <text evidence="9">Part of the ABC transporter complex LsrABCD involved in autoinducer 2 (AI-2) import. Probably responsible for the translocation of the substrate across the membrane.</text>
</comment>
<feature type="transmembrane region" description="Helical" evidence="11">
    <location>
        <begin position="126"/>
        <end position="149"/>
    </location>
</feature>
<feature type="transmembrane region" description="Helical" evidence="11">
    <location>
        <begin position="13"/>
        <end position="32"/>
    </location>
</feature>
<feature type="transmembrane region" description="Helical" evidence="11">
    <location>
        <begin position="292"/>
        <end position="309"/>
    </location>
</feature>
<evidence type="ECO:0000313" key="13">
    <source>
        <dbReference type="Proteomes" id="UP001221217"/>
    </source>
</evidence>
<evidence type="ECO:0000256" key="2">
    <source>
        <dbReference type="ARBA" id="ARBA00011262"/>
    </source>
</evidence>
<feature type="transmembrane region" description="Helical" evidence="11">
    <location>
        <begin position="243"/>
        <end position="259"/>
    </location>
</feature>
<keyword evidence="4" id="KW-1003">Cell membrane</keyword>
<dbReference type="CDD" id="cd06579">
    <property type="entry name" value="TM_PBP1_transp_AraH_like"/>
    <property type="match status" value="1"/>
</dbReference>
<dbReference type="AlphaFoldDB" id="A0AAJ1MPG9"/>
<evidence type="ECO:0000256" key="4">
    <source>
        <dbReference type="ARBA" id="ARBA00022475"/>
    </source>
</evidence>
<evidence type="ECO:0000256" key="5">
    <source>
        <dbReference type="ARBA" id="ARBA00022519"/>
    </source>
</evidence>
<evidence type="ECO:0000256" key="8">
    <source>
        <dbReference type="ARBA" id="ARBA00023136"/>
    </source>
</evidence>
<keyword evidence="8 11" id="KW-0472">Membrane</keyword>
<reference evidence="12 13" key="1">
    <citation type="submission" date="2022-12" db="EMBL/GenBank/DDBJ databases">
        <title>Metagenome assembled genome from gulf of manar.</title>
        <authorList>
            <person name="Kohli P."/>
            <person name="Pk S."/>
            <person name="Venkata Ramana C."/>
            <person name="Sasikala C."/>
        </authorList>
    </citation>
    <scope>NUCLEOTIDE SEQUENCE [LARGE SCALE GENOMIC DNA]</scope>
    <source>
        <strain evidence="12">JB008</strain>
    </source>
</reference>
<feature type="transmembrane region" description="Helical" evidence="11">
    <location>
        <begin position="266"/>
        <end position="286"/>
    </location>
</feature>
<comment type="subunit">
    <text evidence="2">The complex is composed of two ATP-binding proteins (LsrA), two transmembrane proteins (LsrC and LsrD) and a solute-binding protein (LsrB).</text>
</comment>
<evidence type="ECO:0000256" key="7">
    <source>
        <dbReference type="ARBA" id="ARBA00022989"/>
    </source>
</evidence>
<keyword evidence="5" id="KW-0997">Cell inner membrane</keyword>
<feature type="transmembrane region" description="Helical" evidence="11">
    <location>
        <begin position="96"/>
        <end position="119"/>
    </location>
</feature>
<evidence type="ECO:0000313" key="12">
    <source>
        <dbReference type="EMBL" id="MDC7227809.1"/>
    </source>
</evidence>
<dbReference type="PANTHER" id="PTHR32196:SF71">
    <property type="entry name" value="AUTOINDUCER 2 IMPORT SYSTEM PERMEASE PROTEIN LSRD"/>
    <property type="match status" value="1"/>
</dbReference>
<organism evidence="12 13">
    <name type="scientific">Candidatus Thalassospirochaeta sargassi</name>
    <dbReference type="NCBI Taxonomy" id="3119039"/>
    <lineage>
        <taxon>Bacteria</taxon>
        <taxon>Pseudomonadati</taxon>
        <taxon>Spirochaetota</taxon>
        <taxon>Spirochaetia</taxon>
        <taxon>Spirochaetales</taxon>
        <taxon>Spirochaetaceae</taxon>
        <taxon>Candidatus Thalassospirochaeta</taxon>
    </lineage>
</organism>
<accession>A0AAJ1MPG9</accession>
<comment type="caution">
    <text evidence="12">The sequence shown here is derived from an EMBL/GenBank/DDBJ whole genome shotgun (WGS) entry which is preliminary data.</text>
</comment>
<feature type="transmembrane region" description="Helical" evidence="11">
    <location>
        <begin position="210"/>
        <end position="231"/>
    </location>
</feature>
<name>A0AAJ1MPG9_9SPIO</name>
<feature type="transmembrane region" description="Helical" evidence="11">
    <location>
        <begin position="161"/>
        <end position="179"/>
    </location>
</feature>
<dbReference type="GO" id="GO:0022857">
    <property type="term" value="F:transmembrane transporter activity"/>
    <property type="evidence" value="ECO:0007669"/>
    <property type="project" value="InterPro"/>
</dbReference>
<dbReference type="GO" id="GO:0005886">
    <property type="term" value="C:plasma membrane"/>
    <property type="evidence" value="ECO:0007669"/>
    <property type="project" value="UniProtKB-SubCell"/>
</dbReference>
<dbReference type="Proteomes" id="UP001221217">
    <property type="component" value="Unassembled WGS sequence"/>
</dbReference>
<sequence length="318" mass="34450">MVDSSVKKRTSSLSIRGIWLLLGVTILIYLFFKVLRPHNFGSLSNIFSYFQQALLPTVAACGFYFIIVMGLFDFSIGSNIVLSAIIGVLLSRHFGYWGLIIGAVFVGTVIGLINGFLYVRLRIPSIIVTIGLMIIYECIGALIASGNVLTLGENVNAFGVAPWNIILAFIAFFLTHLFLKHTKIGTYTNAIGSNEAVAKNMGININRYKIIAFVLCGFFAGVMSILTISYGNAITSSTNMASMARNFTPIMGCFFGLAFKKNINPVISMLIGEFIIAMILNGLISLGVPTTIQNVVTGCTLLGIVLLTTRVKKGTVVK</sequence>
<protein>
    <recommendedName>
        <fullName evidence="10">Autoinducer 2 import system permease protein LsrD</fullName>
    </recommendedName>
</protein>
<keyword evidence="6 11" id="KW-0812">Transmembrane</keyword>
<evidence type="ECO:0000256" key="9">
    <source>
        <dbReference type="ARBA" id="ARBA00025439"/>
    </source>
</evidence>
<dbReference type="EMBL" id="JAQQAL010000034">
    <property type="protein sequence ID" value="MDC7227809.1"/>
    <property type="molecule type" value="Genomic_DNA"/>
</dbReference>
<keyword evidence="7 11" id="KW-1133">Transmembrane helix</keyword>
<dbReference type="PANTHER" id="PTHR32196">
    <property type="entry name" value="ABC TRANSPORTER PERMEASE PROTEIN YPHD-RELATED-RELATED"/>
    <property type="match status" value="1"/>
</dbReference>
<gene>
    <name evidence="12" type="ORF">PQJ61_13675</name>
</gene>
<evidence type="ECO:0000256" key="3">
    <source>
        <dbReference type="ARBA" id="ARBA00022448"/>
    </source>
</evidence>
<dbReference type="InterPro" id="IPR001851">
    <property type="entry name" value="ABC_transp_permease"/>
</dbReference>